<evidence type="ECO:0000313" key="1">
    <source>
        <dbReference type="EMBL" id="MDG4527128.1"/>
    </source>
</evidence>
<organism evidence="1 2">
    <name type="scientific">Streptococcus suis</name>
    <dbReference type="NCBI Taxonomy" id="1307"/>
    <lineage>
        <taxon>Bacteria</taxon>
        <taxon>Bacillati</taxon>
        <taxon>Bacillota</taxon>
        <taxon>Bacilli</taxon>
        <taxon>Lactobacillales</taxon>
        <taxon>Streptococcaceae</taxon>
        <taxon>Streptococcus</taxon>
    </lineage>
</organism>
<dbReference type="RefSeq" id="WP_104929602.1">
    <property type="nucleotide sequence ID" value="NZ_JANFMO010000018.1"/>
</dbReference>
<evidence type="ECO:0000313" key="2">
    <source>
        <dbReference type="Proteomes" id="UP001152875"/>
    </source>
</evidence>
<gene>
    <name evidence="1" type="ORF">NOL13_06905</name>
</gene>
<comment type="caution">
    <text evidence="1">The sequence shown here is derived from an EMBL/GenBank/DDBJ whole genome shotgun (WGS) entry which is preliminary data.</text>
</comment>
<dbReference type="Proteomes" id="UP001152875">
    <property type="component" value="Unassembled WGS sequence"/>
</dbReference>
<name>A0A9X4RW53_STRSU</name>
<accession>A0A9X4RW53</accession>
<dbReference type="AlphaFoldDB" id="A0A9X4RW53"/>
<sequence length="137" mass="16345">MAKYKKLKRRKNMRENYFRLHNIDKKANKVEDYELHHIVEFDEFYRLGRFIDEMGNVILIKKKIHIEGTVKKQNKRKLYELVVDPNLTTITLQERGGGHPLTLSITQGDVLVDPSLLHYLKTYNEFLLSKLYNTQPR</sequence>
<dbReference type="EMBL" id="JANFMP010000017">
    <property type="protein sequence ID" value="MDG4527128.1"/>
    <property type="molecule type" value="Genomic_DNA"/>
</dbReference>
<protein>
    <submittedName>
        <fullName evidence="1">Uncharacterized protein</fullName>
    </submittedName>
</protein>
<reference evidence="1" key="1">
    <citation type="submission" date="2022-07" db="EMBL/GenBank/DDBJ databases">
        <title>Whole Genome Sequencing of Streptococcus suis.</title>
        <authorList>
            <person name="Dai X."/>
            <person name="Huang J."/>
            <person name="Wang L."/>
        </authorList>
    </citation>
    <scope>NUCLEOTIDE SEQUENCE</scope>
    <source>
        <strain evidence="1">XNB2</strain>
    </source>
</reference>
<proteinExistence type="predicted"/>